<evidence type="ECO:0000313" key="2">
    <source>
        <dbReference type="Proteomes" id="UP000054928"/>
    </source>
</evidence>
<sequence length="103" mass="11809">MALKSIKYVHGRPIDRLKYKGNAFSTWVHKSSRQAFVHSCAEHVKSNLNTHIKPFQAVHKLIRLDKPSYDMSKFELGADSMPFWNTFLDSTICSHGTTPQRCS</sequence>
<name>A0A0N7L446_PLAHL</name>
<dbReference type="Proteomes" id="UP000054928">
    <property type="component" value="Unassembled WGS sequence"/>
</dbReference>
<dbReference type="AlphaFoldDB" id="A0A0N7L446"/>
<protein>
    <submittedName>
        <fullName evidence="1">Uncharacterized protein</fullName>
    </submittedName>
</protein>
<proteinExistence type="predicted"/>
<dbReference type="GeneID" id="36400492"/>
<dbReference type="EMBL" id="CCYD01000288">
    <property type="protein sequence ID" value="CEG37659.1"/>
    <property type="molecule type" value="Genomic_DNA"/>
</dbReference>
<dbReference type="RefSeq" id="XP_024574028.1">
    <property type="nucleotide sequence ID" value="XM_024723008.1"/>
</dbReference>
<accession>A0A0N7L446</accession>
<reference evidence="2" key="1">
    <citation type="submission" date="2014-09" db="EMBL/GenBank/DDBJ databases">
        <authorList>
            <person name="Sharma Rahul"/>
            <person name="Thines Marco"/>
        </authorList>
    </citation>
    <scope>NUCLEOTIDE SEQUENCE [LARGE SCALE GENOMIC DNA]</scope>
</reference>
<organism evidence="1 2">
    <name type="scientific">Plasmopara halstedii</name>
    <name type="common">Downy mildew of sunflower</name>
    <dbReference type="NCBI Taxonomy" id="4781"/>
    <lineage>
        <taxon>Eukaryota</taxon>
        <taxon>Sar</taxon>
        <taxon>Stramenopiles</taxon>
        <taxon>Oomycota</taxon>
        <taxon>Peronosporomycetes</taxon>
        <taxon>Peronosporales</taxon>
        <taxon>Peronosporaceae</taxon>
        <taxon>Plasmopara</taxon>
    </lineage>
</organism>
<evidence type="ECO:0000313" key="1">
    <source>
        <dbReference type="EMBL" id="CEG37659.1"/>
    </source>
</evidence>
<keyword evidence="2" id="KW-1185">Reference proteome</keyword>